<dbReference type="InterPro" id="IPR039425">
    <property type="entry name" value="RNA_pol_sigma-70-like"/>
</dbReference>
<dbReference type="CDD" id="cd06171">
    <property type="entry name" value="Sigma70_r4"/>
    <property type="match status" value="1"/>
</dbReference>
<evidence type="ECO:0000259" key="6">
    <source>
        <dbReference type="Pfam" id="PF04542"/>
    </source>
</evidence>
<dbReference type="InterPro" id="IPR013324">
    <property type="entry name" value="RNA_pol_sigma_r3/r4-like"/>
</dbReference>
<evidence type="ECO:0000256" key="4">
    <source>
        <dbReference type="ARBA" id="ARBA00023125"/>
    </source>
</evidence>
<dbReference type="EMBL" id="BAABAE010000002">
    <property type="protein sequence ID" value="GAA3733693.1"/>
    <property type="molecule type" value="Genomic_DNA"/>
</dbReference>
<dbReference type="SUPFAM" id="SSF88946">
    <property type="entry name" value="Sigma2 domain of RNA polymerase sigma factors"/>
    <property type="match status" value="1"/>
</dbReference>
<dbReference type="NCBIfam" id="TIGR02937">
    <property type="entry name" value="sigma70-ECF"/>
    <property type="match status" value="1"/>
</dbReference>
<feature type="domain" description="RNA polymerase sigma-70 region 4" evidence="7">
    <location>
        <begin position="165"/>
        <end position="214"/>
    </location>
</feature>
<dbReference type="Gene3D" id="1.10.10.10">
    <property type="entry name" value="Winged helix-like DNA-binding domain superfamily/Winged helix DNA-binding domain"/>
    <property type="match status" value="1"/>
</dbReference>
<evidence type="ECO:0000313" key="8">
    <source>
        <dbReference type="EMBL" id="GAA3733693.1"/>
    </source>
</evidence>
<evidence type="ECO:0000256" key="2">
    <source>
        <dbReference type="ARBA" id="ARBA00023015"/>
    </source>
</evidence>
<dbReference type="InterPro" id="IPR013325">
    <property type="entry name" value="RNA_pol_sigma_r2"/>
</dbReference>
<accession>A0ABP7F8H0</accession>
<dbReference type="Pfam" id="PF04542">
    <property type="entry name" value="Sigma70_r2"/>
    <property type="match status" value="1"/>
</dbReference>
<dbReference type="InterPro" id="IPR036388">
    <property type="entry name" value="WH-like_DNA-bd_sf"/>
</dbReference>
<feature type="domain" description="RNA polymerase sigma-70 region 2" evidence="6">
    <location>
        <begin position="61"/>
        <end position="128"/>
    </location>
</feature>
<organism evidence="8 9">
    <name type="scientific">Leifsonella bigeumensis</name>
    <dbReference type="NCBI Taxonomy" id="433643"/>
    <lineage>
        <taxon>Bacteria</taxon>
        <taxon>Bacillati</taxon>
        <taxon>Actinomycetota</taxon>
        <taxon>Actinomycetes</taxon>
        <taxon>Micrococcales</taxon>
        <taxon>Microbacteriaceae</taxon>
        <taxon>Leifsonella</taxon>
    </lineage>
</organism>
<keyword evidence="5" id="KW-0804">Transcription</keyword>
<evidence type="ECO:0000256" key="5">
    <source>
        <dbReference type="ARBA" id="ARBA00023163"/>
    </source>
</evidence>
<keyword evidence="2" id="KW-0805">Transcription regulation</keyword>
<dbReference type="NCBIfam" id="NF007228">
    <property type="entry name" value="PRK09646.1"/>
    <property type="match status" value="1"/>
</dbReference>
<gene>
    <name evidence="8" type="ORF">GCM10022239_07380</name>
</gene>
<evidence type="ECO:0000313" key="9">
    <source>
        <dbReference type="Proteomes" id="UP001501004"/>
    </source>
</evidence>
<protein>
    <submittedName>
        <fullName evidence="8">Sigma-70 family RNA polymerase sigma factor</fullName>
    </submittedName>
</protein>
<comment type="caution">
    <text evidence="8">The sequence shown here is derived from an EMBL/GenBank/DDBJ whole genome shotgun (WGS) entry which is preliminary data.</text>
</comment>
<dbReference type="Pfam" id="PF04545">
    <property type="entry name" value="Sigma70_r4"/>
    <property type="match status" value="1"/>
</dbReference>
<evidence type="ECO:0000256" key="1">
    <source>
        <dbReference type="ARBA" id="ARBA00010641"/>
    </source>
</evidence>
<keyword evidence="4" id="KW-0238">DNA-binding</keyword>
<dbReference type="SUPFAM" id="SSF88659">
    <property type="entry name" value="Sigma3 and sigma4 domains of RNA polymerase sigma factors"/>
    <property type="match status" value="1"/>
</dbReference>
<dbReference type="Gene3D" id="1.10.1740.10">
    <property type="match status" value="1"/>
</dbReference>
<comment type="similarity">
    <text evidence="1">Belongs to the sigma-70 factor family. ECF subfamily.</text>
</comment>
<dbReference type="PANTHER" id="PTHR43133:SF66">
    <property type="entry name" value="ECF RNA POLYMERASE SIGMA FACTOR SIGK"/>
    <property type="match status" value="1"/>
</dbReference>
<dbReference type="Proteomes" id="UP001501004">
    <property type="component" value="Unassembled WGS sequence"/>
</dbReference>
<name>A0ABP7F8H0_9MICO</name>
<dbReference type="InterPro" id="IPR014284">
    <property type="entry name" value="RNA_pol_sigma-70_dom"/>
</dbReference>
<sequence length="220" mass="24586">MTVMLVAAMQKTNPRGNRNGRIFGKLVLVPRLPNSDLDVGDDMGELLVRVASGDQVAFGELYDVTAPRVLGLITRVLVDRAQSEEVAQEVFLEIWQSATRFDSSKGRAISWMLTIAHRRAVDRVRAAQSGRERDLKVGIREFAVEYDDVAENAEIRIENERVRRALEGLTDLQRQAVTLAYYGGYTQSELAERLGIPLGTVKTRLRDGMTRLRNELGVAS</sequence>
<keyword evidence="9" id="KW-1185">Reference proteome</keyword>
<dbReference type="InterPro" id="IPR007627">
    <property type="entry name" value="RNA_pol_sigma70_r2"/>
</dbReference>
<evidence type="ECO:0000256" key="3">
    <source>
        <dbReference type="ARBA" id="ARBA00023082"/>
    </source>
</evidence>
<dbReference type="PANTHER" id="PTHR43133">
    <property type="entry name" value="RNA POLYMERASE ECF-TYPE SIGMA FACTO"/>
    <property type="match status" value="1"/>
</dbReference>
<dbReference type="InterPro" id="IPR007630">
    <property type="entry name" value="RNA_pol_sigma70_r4"/>
</dbReference>
<evidence type="ECO:0000259" key="7">
    <source>
        <dbReference type="Pfam" id="PF04545"/>
    </source>
</evidence>
<proteinExistence type="inferred from homology"/>
<keyword evidence="3" id="KW-0731">Sigma factor</keyword>
<reference evidence="9" key="1">
    <citation type="journal article" date="2019" name="Int. J. Syst. Evol. Microbiol.">
        <title>The Global Catalogue of Microorganisms (GCM) 10K type strain sequencing project: providing services to taxonomists for standard genome sequencing and annotation.</title>
        <authorList>
            <consortium name="The Broad Institute Genomics Platform"/>
            <consortium name="The Broad Institute Genome Sequencing Center for Infectious Disease"/>
            <person name="Wu L."/>
            <person name="Ma J."/>
        </authorList>
    </citation>
    <scope>NUCLEOTIDE SEQUENCE [LARGE SCALE GENOMIC DNA]</scope>
    <source>
        <strain evidence="9">JCM 16949</strain>
    </source>
</reference>